<reference evidence="2 3" key="1">
    <citation type="journal article" date="2015" name="Nat. Commun.">
        <title>Outbred genome sequencing and CRISPR/Cas9 gene editing in butterflies.</title>
        <authorList>
            <person name="Li X."/>
            <person name="Fan D."/>
            <person name="Zhang W."/>
            <person name="Liu G."/>
            <person name="Zhang L."/>
            <person name="Zhao L."/>
            <person name="Fang X."/>
            <person name="Chen L."/>
            <person name="Dong Y."/>
            <person name="Chen Y."/>
            <person name="Ding Y."/>
            <person name="Zhao R."/>
            <person name="Feng M."/>
            <person name="Zhu Y."/>
            <person name="Feng Y."/>
            <person name="Jiang X."/>
            <person name="Zhu D."/>
            <person name="Xiang H."/>
            <person name="Feng X."/>
            <person name="Li S."/>
            <person name="Wang J."/>
            <person name="Zhang G."/>
            <person name="Kronforst M.R."/>
            <person name="Wang W."/>
        </authorList>
    </citation>
    <scope>NUCLEOTIDE SEQUENCE [LARGE SCALE GENOMIC DNA]</scope>
    <source>
        <strain evidence="2">Ya'a_city_454_Pm</strain>
        <tissue evidence="2">Whole body</tissue>
    </source>
</reference>
<evidence type="ECO:0000256" key="1">
    <source>
        <dbReference type="SAM" id="MobiDB-lite"/>
    </source>
</evidence>
<dbReference type="InParanoid" id="A0A194R8J5"/>
<feature type="region of interest" description="Disordered" evidence="1">
    <location>
        <begin position="1"/>
        <end position="28"/>
    </location>
</feature>
<dbReference type="EMBL" id="KQ460615">
    <property type="protein sequence ID" value="KPJ13570.1"/>
    <property type="molecule type" value="Genomic_DNA"/>
</dbReference>
<name>A0A194R8J5_PAPMA</name>
<dbReference type="Proteomes" id="UP000053240">
    <property type="component" value="Unassembled WGS sequence"/>
</dbReference>
<accession>A0A194R8J5</accession>
<keyword evidence="3" id="KW-1185">Reference proteome</keyword>
<gene>
    <name evidence="2" type="ORF">RR48_10754</name>
</gene>
<sequence length="84" mass="9289">MSWRRHRMEDAGAAPLHPPSYKRAGDARAGQWQKVSVPSASSLQGAVLCACASRPGASDATYHYKFCRKDDASRTALSFRVWSY</sequence>
<protein>
    <submittedName>
        <fullName evidence="2">Uncharacterized protein</fullName>
    </submittedName>
</protein>
<dbReference type="AlphaFoldDB" id="A0A194R8J5"/>
<evidence type="ECO:0000313" key="3">
    <source>
        <dbReference type="Proteomes" id="UP000053240"/>
    </source>
</evidence>
<organism evidence="2 3">
    <name type="scientific">Papilio machaon</name>
    <name type="common">Old World swallowtail butterfly</name>
    <dbReference type="NCBI Taxonomy" id="76193"/>
    <lineage>
        <taxon>Eukaryota</taxon>
        <taxon>Metazoa</taxon>
        <taxon>Ecdysozoa</taxon>
        <taxon>Arthropoda</taxon>
        <taxon>Hexapoda</taxon>
        <taxon>Insecta</taxon>
        <taxon>Pterygota</taxon>
        <taxon>Neoptera</taxon>
        <taxon>Endopterygota</taxon>
        <taxon>Lepidoptera</taxon>
        <taxon>Glossata</taxon>
        <taxon>Ditrysia</taxon>
        <taxon>Papilionoidea</taxon>
        <taxon>Papilionidae</taxon>
        <taxon>Papilioninae</taxon>
        <taxon>Papilio</taxon>
    </lineage>
</organism>
<proteinExistence type="predicted"/>
<evidence type="ECO:0000313" key="2">
    <source>
        <dbReference type="EMBL" id="KPJ13570.1"/>
    </source>
</evidence>